<dbReference type="RefSeq" id="WP_111419789.1">
    <property type="nucleotide sequence ID" value="NZ_NPEX01000093.1"/>
</dbReference>
<feature type="transmembrane region" description="Helical" evidence="1">
    <location>
        <begin position="49"/>
        <end position="67"/>
    </location>
</feature>
<accession>A0A327L090</accession>
<dbReference type="Pfam" id="PF22258">
    <property type="entry name" value="DUF6949"/>
    <property type="match status" value="1"/>
</dbReference>
<feature type="transmembrane region" description="Helical" evidence="1">
    <location>
        <begin position="9"/>
        <end position="29"/>
    </location>
</feature>
<sequence length="114" mass="12386">MSPESIQSFLALAIGFSFAGLIATGYQMWAQRPASFRLLEQGASASSFAAVPFLVFAAPFIIMRNTVRGRVIERRRFEFVMIATVIAGLWSLMSGTIVVLTVQIVTEGLGRLVG</sequence>
<dbReference type="EMBL" id="NPEX01000093">
    <property type="protein sequence ID" value="RAI43345.1"/>
    <property type="molecule type" value="Genomic_DNA"/>
</dbReference>
<dbReference type="InterPro" id="IPR053803">
    <property type="entry name" value="DUF6949"/>
</dbReference>
<keyword evidence="1" id="KW-0812">Transmembrane</keyword>
<name>A0A327L090_9BRAD</name>
<keyword evidence="3" id="KW-1185">Reference proteome</keyword>
<evidence type="ECO:0000256" key="1">
    <source>
        <dbReference type="SAM" id="Phobius"/>
    </source>
</evidence>
<keyword evidence="1" id="KW-1133">Transmembrane helix</keyword>
<keyword evidence="1" id="KW-0472">Membrane</keyword>
<protein>
    <submittedName>
        <fullName evidence="2">Uncharacterized protein</fullName>
    </submittedName>
</protein>
<proteinExistence type="predicted"/>
<comment type="caution">
    <text evidence="2">The sequence shown here is derived from an EMBL/GenBank/DDBJ whole genome shotgun (WGS) entry which is preliminary data.</text>
</comment>
<organism evidence="2 3">
    <name type="scientific">Rhodoplanes roseus</name>
    <dbReference type="NCBI Taxonomy" id="29409"/>
    <lineage>
        <taxon>Bacteria</taxon>
        <taxon>Pseudomonadati</taxon>
        <taxon>Pseudomonadota</taxon>
        <taxon>Alphaproteobacteria</taxon>
        <taxon>Hyphomicrobiales</taxon>
        <taxon>Nitrobacteraceae</taxon>
        <taxon>Rhodoplanes</taxon>
    </lineage>
</organism>
<reference evidence="2 3" key="1">
    <citation type="submission" date="2017-07" db="EMBL/GenBank/DDBJ databases">
        <title>Draft Genome Sequences of Select Purple Nonsulfur Bacteria.</title>
        <authorList>
            <person name="Lasarre B."/>
            <person name="Mckinlay J.B."/>
        </authorList>
    </citation>
    <scope>NUCLEOTIDE SEQUENCE [LARGE SCALE GENOMIC DNA]</scope>
    <source>
        <strain evidence="2 3">DSM 5909</strain>
    </source>
</reference>
<evidence type="ECO:0000313" key="2">
    <source>
        <dbReference type="EMBL" id="RAI43345.1"/>
    </source>
</evidence>
<dbReference type="AlphaFoldDB" id="A0A327L090"/>
<dbReference type="OrthoDB" id="8451574at2"/>
<evidence type="ECO:0000313" key="3">
    <source>
        <dbReference type="Proteomes" id="UP000249130"/>
    </source>
</evidence>
<feature type="transmembrane region" description="Helical" evidence="1">
    <location>
        <begin position="79"/>
        <end position="105"/>
    </location>
</feature>
<gene>
    <name evidence="2" type="ORF">CH341_14780</name>
</gene>
<dbReference type="Proteomes" id="UP000249130">
    <property type="component" value="Unassembled WGS sequence"/>
</dbReference>